<dbReference type="GO" id="GO:0004659">
    <property type="term" value="F:prenyltransferase activity"/>
    <property type="evidence" value="ECO:0007669"/>
    <property type="project" value="InterPro"/>
</dbReference>
<evidence type="ECO:0000313" key="8">
    <source>
        <dbReference type="Proteomes" id="UP000198859"/>
    </source>
</evidence>
<dbReference type="SUPFAM" id="SSF48576">
    <property type="entry name" value="Terpenoid synthases"/>
    <property type="match status" value="1"/>
</dbReference>
<evidence type="ECO:0000256" key="1">
    <source>
        <dbReference type="ARBA" id="ARBA00001946"/>
    </source>
</evidence>
<sequence length="367" mass="39401">MPVPPAVPDRTQTLDDVERCLADRLEALGVEWRRDCETEDAVLGATDVPELLTRLVQSGGKRFRPLLCHWGWVAVGGARRPGPTGDSHADLVTLGAALELLHAFALAQDDVMDRSRTRRGQSALHVVAATRHREVAGRDDADRYGDSIAVLAGDLGHAEADAMVADLPRAVRTLWRRTCVELVRGQARDLGEAARGGGEQALRRALEVARAKSGAYTIQRPLELGATVGGASGEALAPLSLYGRLLGEAFALRDDLLGVWGHPEQTGKPVGDDLRLGKSTVVLALAEQRLGGPDARAVARIRRQQHDESDVGGVADAMVREGVRDEVESMVEARTRAAVAALDDDRLTDEGVAGLTEVADQVAWRTW</sequence>
<dbReference type="InterPro" id="IPR000092">
    <property type="entry name" value="Polyprenyl_synt"/>
</dbReference>
<dbReference type="GO" id="GO:0008299">
    <property type="term" value="P:isoprenoid biosynthetic process"/>
    <property type="evidence" value="ECO:0007669"/>
    <property type="project" value="InterPro"/>
</dbReference>
<keyword evidence="3 6" id="KW-0808">Transferase</keyword>
<reference evidence="8" key="1">
    <citation type="submission" date="2016-10" db="EMBL/GenBank/DDBJ databases">
        <authorList>
            <person name="Varghese N."/>
            <person name="Submissions S."/>
        </authorList>
    </citation>
    <scope>NUCLEOTIDE SEQUENCE [LARGE SCALE GENOMIC DNA]</scope>
    <source>
        <strain evidence="8">DSM 22127</strain>
    </source>
</reference>
<dbReference type="PANTHER" id="PTHR12001:SF85">
    <property type="entry name" value="SHORT CHAIN ISOPRENYL DIPHOSPHATE SYNTHASE"/>
    <property type="match status" value="1"/>
</dbReference>
<keyword evidence="4" id="KW-0479">Metal-binding</keyword>
<comment type="similarity">
    <text evidence="2 6">Belongs to the FPP/GGPP synthase family.</text>
</comment>
<evidence type="ECO:0000256" key="5">
    <source>
        <dbReference type="ARBA" id="ARBA00022842"/>
    </source>
</evidence>
<evidence type="ECO:0000256" key="2">
    <source>
        <dbReference type="ARBA" id="ARBA00006706"/>
    </source>
</evidence>
<protein>
    <submittedName>
        <fullName evidence="7">Geranylgeranyl diphosphate synthase, type I</fullName>
    </submittedName>
</protein>
<dbReference type="Gene3D" id="1.10.600.10">
    <property type="entry name" value="Farnesyl Diphosphate Synthase"/>
    <property type="match status" value="1"/>
</dbReference>
<dbReference type="EMBL" id="LT629757">
    <property type="protein sequence ID" value="SDS46882.1"/>
    <property type="molecule type" value="Genomic_DNA"/>
</dbReference>
<dbReference type="SFLD" id="SFLDS00005">
    <property type="entry name" value="Isoprenoid_Synthase_Type_I"/>
    <property type="match status" value="1"/>
</dbReference>
<dbReference type="STRING" id="642780.SAMN04488570_1946"/>
<comment type="cofactor">
    <cofactor evidence="1">
        <name>Mg(2+)</name>
        <dbReference type="ChEBI" id="CHEBI:18420"/>
    </cofactor>
</comment>
<keyword evidence="5" id="KW-0460">Magnesium</keyword>
<dbReference type="CDD" id="cd00685">
    <property type="entry name" value="Trans_IPPS_HT"/>
    <property type="match status" value="1"/>
</dbReference>
<evidence type="ECO:0000256" key="4">
    <source>
        <dbReference type="ARBA" id="ARBA00022723"/>
    </source>
</evidence>
<dbReference type="Proteomes" id="UP000198859">
    <property type="component" value="Chromosome I"/>
</dbReference>
<proteinExistence type="inferred from homology"/>
<gene>
    <name evidence="7" type="ORF">SAMN04488570_1946</name>
</gene>
<dbReference type="InterPro" id="IPR008949">
    <property type="entry name" value="Isoprenoid_synthase_dom_sf"/>
</dbReference>
<evidence type="ECO:0000256" key="6">
    <source>
        <dbReference type="RuleBase" id="RU004466"/>
    </source>
</evidence>
<name>A0A1H1SFZ8_9ACTN</name>
<dbReference type="Pfam" id="PF00348">
    <property type="entry name" value="polyprenyl_synt"/>
    <property type="match status" value="1"/>
</dbReference>
<organism evidence="7 8">
    <name type="scientific">Nocardioides scoriae</name>
    <dbReference type="NCBI Taxonomy" id="642780"/>
    <lineage>
        <taxon>Bacteria</taxon>
        <taxon>Bacillati</taxon>
        <taxon>Actinomycetota</taxon>
        <taxon>Actinomycetes</taxon>
        <taxon>Propionibacteriales</taxon>
        <taxon>Nocardioidaceae</taxon>
        <taxon>Nocardioides</taxon>
    </lineage>
</organism>
<evidence type="ECO:0000313" key="7">
    <source>
        <dbReference type="EMBL" id="SDS46882.1"/>
    </source>
</evidence>
<dbReference type="GO" id="GO:0046872">
    <property type="term" value="F:metal ion binding"/>
    <property type="evidence" value="ECO:0007669"/>
    <property type="project" value="UniProtKB-KW"/>
</dbReference>
<evidence type="ECO:0000256" key="3">
    <source>
        <dbReference type="ARBA" id="ARBA00022679"/>
    </source>
</evidence>
<dbReference type="AlphaFoldDB" id="A0A1H1SFZ8"/>
<keyword evidence="8" id="KW-1185">Reference proteome</keyword>
<dbReference type="PANTHER" id="PTHR12001">
    <property type="entry name" value="GERANYLGERANYL PYROPHOSPHATE SYNTHASE"/>
    <property type="match status" value="1"/>
</dbReference>
<accession>A0A1H1SFZ8</accession>